<dbReference type="Gene3D" id="3.90.1510.10">
    <property type="entry name" value="Glycerate kinase, domain 2"/>
    <property type="match status" value="1"/>
</dbReference>
<feature type="non-terminal residue" evidence="1">
    <location>
        <position position="240"/>
    </location>
</feature>
<dbReference type="GO" id="GO:0031388">
    <property type="term" value="P:organic acid phosphorylation"/>
    <property type="evidence" value="ECO:0007669"/>
    <property type="project" value="InterPro"/>
</dbReference>
<dbReference type="AlphaFoldDB" id="A0A0F9P7I6"/>
<dbReference type="Pfam" id="PF02595">
    <property type="entry name" value="Gly_kinase"/>
    <property type="match status" value="1"/>
</dbReference>
<dbReference type="NCBIfam" id="TIGR00045">
    <property type="entry name" value="glycerate kinase"/>
    <property type="match status" value="1"/>
</dbReference>
<evidence type="ECO:0000313" key="1">
    <source>
        <dbReference type="EMBL" id="KKM89382.1"/>
    </source>
</evidence>
<dbReference type="InterPro" id="IPR036129">
    <property type="entry name" value="Glycerate_kinase_sf"/>
</dbReference>
<gene>
    <name evidence="1" type="ORF">LCGC14_1249210</name>
</gene>
<dbReference type="PANTHER" id="PTHR21599:SF0">
    <property type="entry name" value="GLYCERATE KINASE"/>
    <property type="match status" value="1"/>
</dbReference>
<name>A0A0F9P7I6_9ZZZZ</name>
<evidence type="ECO:0008006" key="2">
    <source>
        <dbReference type="Google" id="ProtNLM"/>
    </source>
</evidence>
<comment type="caution">
    <text evidence="1">The sequence shown here is derived from an EMBL/GenBank/DDBJ whole genome shotgun (WGS) entry which is preliminary data.</text>
</comment>
<dbReference type="SUPFAM" id="SSF110738">
    <property type="entry name" value="Glycerate kinase I"/>
    <property type="match status" value="1"/>
</dbReference>
<dbReference type="InterPro" id="IPR004381">
    <property type="entry name" value="Glycerate_kinase"/>
</dbReference>
<dbReference type="InterPro" id="IPR018193">
    <property type="entry name" value="Glyc_kinase_flavodox-like_fold"/>
</dbReference>
<dbReference type="PANTHER" id="PTHR21599">
    <property type="entry name" value="GLYCERATE KINASE"/>
    <property type="match status" value="1"/>
</dbReference>
<protein>
    <recommendedName>
        <fullName evidence="2">Glycerate kinase</fullName>
    </recommendedName>
</protein>
<proteinExistence type="predicted"/>
<dbReference type="GO" id="GO:0008887">
    <property type="term" value="F:glycerate kinase activity"/>
    <property type="evidence" value="ECO:0007669"/>
    <property type="project" value="InterPro"/>
</dbReference>
<reference evidence="1" key="1">
    <citation type="journal article" date="2015" name="Nature">
        <title>Complex archaea that bridge the gap between prokaryotes and eukaryotes.</title>
        <authorList>
            <person name="Spang A."/>
            <person name="Saw J.H."/>
            <person name="Jorgensen S.L."/>
            <person name="Zaremba-Niedzwiedzka K."/>
            <person name="Martijn J."/>
            <person name="Lind A.E."/>
            <person name="van Eijk R."/>
            <person name="Schleper C."/>
            <person name="Guy L."/>
            <person name="Ettema T.J."/>
        </authorList>
    </citation>
    <scope>NUCLEOTIDE SEQUENCE</scope>
</reference>
<organism evidence="1">
    <name type="scientific">marine sediment metagenome</name>
    <dbReference type="NCBI Taxonomy" id="412755"/>
    <lineage>
        <taxon>unclassified sequences</taxon>
        <taxon>metagenomes</taxon>
        <taxon>ecological metagenomes</taxon>
    </lineage>
</organism>
<accession>A0A0F9P7I6</accession>
<sequence length="240" mass="24764">MKVLVAPDKFKGSLTSAEAASLIGKAFKNNGFEVITSPLADGGEGTVDAITSAVGGRKKVVLAKGPLGRSLESFIGLIKDGKEAVIEMAAASGLNLLEPAEYNLLKTSTYGTGELIKAALDEGVEEILVGVGGSATNDAGMGAAKALGAEFLDGAGNALEPVGENLGRVKKYDLSGMDPRIEKTKILVAVDVENPFYGEQGAAHVYGPQKGADQKQVEFLDSGLVDIAEVIENQSGQNLQ</sequence>
<dbReference type="EMBL" id="LAZR01006824">
    <property type="protein sequence ID" value="KKM89382.1"/>
    <property type="molecule type" value="Genomic_DNA"/>
</dbReference>